<feature type="domain" description="Methylmalonyl-CoA mutase alpha/beta chain catalytic" evidence="4">
    <location>
        <begin position="7"/>
        <end position="517"/>
    </location>
</feature>
<keyword evidence="2" id="KW-0413">Isomerase</keyword>
<proteinExistence type="predicted"/>
<feature type="compositionally biased region" description="Polar residues" evidence="3">
    <location>
        <begin position="1"/>
        <end position="10"/>
    </location>
</feature>
<dbReference type="NCBIfam" id="TIGR00641">
    <property type="entry name" value="acid_CoA_mut_N"/>
    <property type="match status" value="1"/>
</dbReference>
<dbReference type="RefSeq" id="WP_066471834.1">
    <property type="nucleotide sequence ID" value="NZ_CBCRUZ010000001.1"/>
</dbReference>
<name>A0ABX8SHT4_9ACTN</name>
<dbReference type="Pfam" id="PF01642">
    <property type="entry name" value="MM_CoA_mutase"/>
    <property type="match status" value="1"/>
</dbReference>
<dbReference type="InterPro" id="IPR006099">
    <property type="entry name" value="MeMalonylCoA_mutase_a/b_cat"/>
</dbReference>
<comment type="subunit">
    <text evidence="1">Heterodimer of an alpha and a beta chain.</text>
</comment>
<dbReference type="Gene3D" id="3.20.20.240">
    <property type="entry name" value="Methylmalonyl-CoA mutase"/>
    <property type="match status" value="1"/>
</dbReference>
<organism evidence="5 6">
    <name type="scientific">Skermania pinensis</name>
    <dbReference type="NCBI Taxonomy" id="39122"/>
    <lineage>
        <taxon>Bacteria</taxon>
        <taxon>Bacillati</taxon>
        <taxon>Actinomycetota</taxon>
        <taxon>Actinomycetes</taxon>
        <taxon>Mycobacteriales</taxon>
        <taxon>Gordoniaceae</taxon>
        <taxon>Skermania</taxon>
    </lineage>
</organism>
<dbReference type="InterPro" id="IPR016176">
    <property type="entry name" value="Cbl-dep_enz_cat"/>
</dbReference>
<protein>
    <submittedName>
        <fullName evidence="5">Methylmalonyl-CoA mutase</fullName>
    </submittedName>
</protein>
<evidence type="ECO:0000313" key="6">
    <source>
        <dbReference type="Proteomes" id="UP000887023"/>
    </source>
</evidence>
<dbReference type="PANTHER" id="PTHR48101:SF1">
    <property type="entry name" value="METHYLMALONYL-COA MUTASE, LARGE SUBUNIT"/>
    <property type="match status" value="1"/>
</dbReference>
<dbReference type="Proteomes" id="UP000887023">
    <property type="component" value="Chromosome"/>
</dbReference>
<evidence type="ECO:0000259" key="4">
    <source>
        <dbReference type="Pfam" id="PF01642"/>
    </source>
</evidence>
<gene>
    <name evidence="5" type="ORF">KV203_07950</name>
</gene>
<dbReference type="InterPro" id="IPR006098">
    <property type="entry name" value="MMCoA_mutase_a_cat"/>
</dbReference>
<sequence length="525" mass="57305">MNNEVRTSSGIPLEPVYGPESGSADPPDPGVFPFTRGNFAQGYRKRLWTFRQYSGFGTAEESNRRYRYLLDQGGTGLSVALDLPTQCGYDSDDPEYGEEVGRVGVAVDTLADAEVLFAGIPLDRISTSFTINGTAAILLALYVAAAERAGVPREKLTGTIQNDILKEYASRGTWIWPPEPSLRLIADTIEFCAGEVPRFNAISVAGAHFRDAGANAVQEMAFTLADGVTYCDTVVERGRMSIDRFAPQISFFFYTHGDFFEEIAKYRAGRRRWATIVRERYGATTDKASMFRFGCVAGGASLYAPQARNNQVRVAYEALASVLGGVQSMFTAAWDEPFALPSEESATLALRTQQVLAYETGVTRVADPLGGSYFVEALTDATEARIVEIMTDLEQRGGMVRCIEDGYLQGLIADEAYRLHQAEESGERPVVGLNTFVSDEPAPDIDTYALDAEGRGRQLERLAEVKATRDSAAVRATLAALSRGAEGDDNLMHRLIDCANAYCTVGEMTAALKSVWGVFRQPVVF</sequence>
<keyword evidence="6" id="KW-1185">Reference proteome</keyword>
<feature type="region of interest" description="Disordered" evidence="3">
    <location>
        <begin position="1"/>
        <end position="31"/>
    </location>
</feature>
<dbReference type="EMBL" id="CP079105">
    <property type="protein sequence ID" value="QXQ15241.1"/>
    <property type="molecule type" value="Genomic_DNA"/>
</dbReference>
<evidence type="ECO:0000256" key="3">
    <source>
        <dbReference type="SAM" id="MobiDB-lite"/>
    </source>
</evidence>
<evidence type="ECO:0000256" key="1">
    <source>
        <dbReference type="ARBA" id="ARBA00011870"/>
    </source>
</evidence>
<reference evidence="5" key="1">
    <citation type="submission" date="2021-07" db="EMBL/GenBank/DDBJ databases">
        <title>Candidatus Kaistella beijingensis sp. nov. isolated from a municipal wastewater treatment plant is involved in sludge foaming.</title>
        <authorList>
            <person name="Song Y."/>
            <person name="Liu S.-J."/>
        </authorList>
    </citation>
    <scope>NUCLEOTIDE SEQUENCE</scope>
    <source>
        <strain evidence="5">DSM 43998</strain>
    </source>
</reference>
<evidence type="ECO:0000256" key="2">
    <source>
        <dbReference type="ARBA" id="ARBA00023235"/>
    </source>
</evidence>
<accession>A0ABX8SHT4</accession>
<dbReference type="SUPFAM" id="SSF51703">
    <property type="entry name" value="Cobalamin (vitamin B12)-dependent enzymes"/>
    <property type="match status" value="1"/>
</dbReference>
<dbReference type="PANTHER" id="PTHR48101">
    <property type="entry name" value="METHYLMALONYL-COA MUTASE, MITOCHONDRIAL-RELATED"/>
    <property type="match status" value="1"/>
</dbReference>
<evidence type="ECO:0000313" key="5">
    <source>
        <dbReference type="EMBL" id="QXQ15241.1"/>
    </source>
</evidence>